<dbReference type="InterPro" id="IPR013766">
    <property type="entry name" value="Thioredoxin_domain"/>
</dbReference>
<evidence type="ECO:0000313" key="5">
    <source>
        <dbReference type="EMBL" id="GAA5150298.1"/>
    </source>
</evidence>
<evidence type="ECO:0000256" key="3">
    <source>
        <dbReference type="SAM" id="MobiDB-lite"/>
    </source>
</evidence>
<dbReference type="PROSITE" id="PS51352">
    <property type="entry name" value="THIOREDOXIN_2"/>
    <property type="match status" value="1"/>
</dbReference>
<comment type="similarity">
    <text evidence="1">Belongs to the thioredoxin family.</text>
</comment>
<proteinExistence type="inferred from homology"/>
<keyword evidence="2" id="KW-0676">Redox-active center</keyword>
<feature type="region of interest" description="Disordered" evidence="3">
    <location>
        <begin position="1"/>
        <end position="48"/>
    </location>
</feature>
<dbReference type="PANTHER" id="PTHR45663">
    <property type="entry name" value="GEO12009P1"/>
    <property type="match status" value="1"/>
</dbReference>
<keyword evidence="6" id="KW-1185">Reference proteome</keyword>
<dbReference type="SUPFAM" id="SSF52833">
    <property type="entry name" value="Thioredoxin-like"/>
    <property type="match status" value="1"/>
</dbReference>
<organism evidence="5 6">
    <name type="scientific">Nocardioides marinquilinus</name>
    <dbReference type="NCBI Taxonomy" id="1210400"/>
    <lineage>
        <taxon>Bacteria</taxon>
        <taxon>Bacillati</taxon>
        <taxon>Actinomycetota</taxon>
        <taxon>Actinomycetes</taxon>
        <taxon>Propionibacteriales</taxon>
        <taxon>Nocardioidaceae</taxon>
        <taxon>Nocardioides</taxon>
    </lineage>
</organism>
<dbReference type="Proteomes" id="UP001500221">
    <property type="component" value="Unassembled WGS sequence"/>
</dbReference>
<evidence type="ECO:0000256" key="1">
    <source>
        <dbReference type="ARBA" id="ARBA00008987"/>
    </source>
</evidence>
<protein>
    <submittedName>
        <fullName evidence="5">Tetratricopeptide repeat protein</fullName>
    </submittedName>
</protein>
<sequence length="329" mass="33866">MLTRIDGMSQQPFTRRGAIDLSSLKRPAQPPAGAGGGGAGAPGASGGAAPAGGSSYAVSVTTQNFQQVVESSMTAPVLLVVYSTSRVPESVQYADDVAALAGQYEGRFLAALVDLDAEPQIGQALQIQQVPVLLVLLDGRPVTQPIPGVVPSDELSTLLNQLGQQLTAQGVTGRHQPQSAAAPVEGEDDEPAADPRYAAAQDALANDDIDGAVAEYQRLVDANPADAEAAAGLAMAKVLQRTRGADLGAARAAAAENPDDVDAQTLVADLDLLGGHVDDAFNRLVELVRRTAGAERDTAREHLIGLFAAVGNDDPRVLAGRRNLASALF</sequence>
<reference evidence="6" key="1">
    <citation type="journal article" date="2019" name="Int. J. Syst. Evol. Microbiol.">
        <title>The Global Catalogue of Microorganisms (GCM) 10K type strain sequencing project: providing services to taxonomists for standard genome sequencing and annotation.</title>
        <authorList>
            <consortium name="The Broad Institute Genomics Platform"/>
            <consortium name="The Broad Institute Genome Sequencing Center for Infectious Disease"/>
            <person name="Wu L."/>
            <person name="Ma J."/>
        </authorList>
    </citation>
    <scope>NUCLEOTIDE SEQUENCE [LARGE SCALE GENOMIC DNA]</scope>
    <source>
        <strain evidence="6">JCM 18459</strain>
    </source>
</reference>
<dbReference type="Gene3D" id="1.25.40.10">
    <property type="entry name" value="Tetratricopeptide repeat domain"/>
    <property type="match status" value="1"/>
</dbReference>
<dbReference type="Pfam" id="PF14561">
    <property type="entry name" value="TPR_20"/>
    <property type="match status" value="1"/>
</dbReference>
<dbReference type="PANTHER" id="PTHR45663:SF11">
    <property type="entry name" value="GEO12009P1"/>
    <property type="match status" value="1"/>
</dbReference>
<dbReference type="EMBL" id="BAABKG010000003">
    <property type="protein sequence ID" value="GAA5150298.1"/>
    <property type="molecule type" value="Genomic_DNA"/>
</dbReference>
<dbReference type="Gene3D" id="3.40.30.10">
    <property type="entry name" value="Glutaredoxin"/>
    <property type="match status" value="1"/>
</dbReference>
<dbReference type="SUPFAM" id="SSF48452">
    <property type="entry name" value="TPR-like"/>
    <property type="match status" value="1"/>
</dbReference>
<evidence type="ECO:0000313" key="6">
    <source>
        <dbReference type="Proteomes" id="UP001500221"/>
    </source>
</evidence>
<feature type="compositionally biased region" description="Polar residues" evidence="3">
    <location>
        <begin position="168"/>
        <end position="179"/>
    </location>
</feature>
<dbReference type="InterPro" id="IPR011990">
    <property type="entry name" value="TPR-like_helical_dom_sf"/>
</dbReference>
<feature type="region of interest" description="Disordered" evidence="3">
    <location>
        <begin position="168"/>
        <end position="192"/>
    </location>
</feature>
<feature type="compositionally biased region" description="Gly residues" evidence="3">
    <location>
        <begin position="33"/>
        <end position="48"/>
    </location>
</feature>
<evidence type="ECO:0000256" key="2">
    <source>
        <dbReference type="ARBA" id="ARBA00023284"/>
    </source>
</evidence>
<evidence type="ECO:0000259" key="4">
    <source>
        <dbReference type="PROSITE" id="PS51352"/>
    </source>
</evidence>
<comment type="caution">
    <text evidence="5">The sequence shown here is derived from an EMBL/GenBank/DDBJ whole genome shotgun (WGS) entry which is preliminary data.</text>
</comment>
<name>A0ABP9PQ02_9ACTN</name>
<feature type="domain" description="Thioredoxin" evidence="4">
    <location>
        <begin position="49"/>
        <end position="164"/>
    </location>
</feature>
<dbReference type="InterPro" id="IPR036249">
    <property type="entry name" value="Thioredoxin-like_sf"/>
</dbReference>
<gene>
    <name evidence="5" type="ORF">GCM10023340_27110</name>
</gene>
<accession>A0ABP9PQ02</accession>